<organism evidence="4 5">
    <name type="scientific">Oncorhynchus mykiss</name>
    <name type="common">Rainbow trout</name>
    <name type="synonym">Salmo gairdneri</name>
    <dbReference type="NCBI Taxonomy" id="8022"/>
    <lineage>
        <taxon>Eukaryota</taxon>
        <taxon>Metazoa</taxon>
        <taxon>Chordata</taxon>
        <taxon>Craniata</taxon>
        <taxon>Vertebrata</taxon>
        <taxon>Euteleostomi</taxon>
        <taxon>Actinopterygii</taxon>
        <taxon>Neopterygii</taxon>
        <taxon>Teleostei</taxon>
        <taxon>Protacanthopterygii</taxon>
        <taxon>Salmoniformes</taxon>
        <taxon>Salmonidae</taxon>
        <taxon>Salmoninae</taxon>
        <taxon>Oncorhynchus</taxon>
    </lineage>
</organism>
<keyword evidence="5" id="KW-1185">Reference proteome</keyword>
<comment type="similarity">
    <text evidence="2">Belongs to the sulfatase family.</text>
</comment>
<reference evidence="4" key="3">
    <citation type="submission" date="2025-09" db="UniProtKB">
        <authorList>
            <consortium name="Ensembl"/>
        </authorList>
    </citation>
    <scope>IDENTIFICATION</scope>
</reference>
<protein>
    <submittedName>
        <fullName evidence="4">Galactosamine (N-acetyl)-6-sulfatase</fullName>
    </submittedName>
</protein>
<evidence type="ECO:0000256" key="2">
    <source>
        <dbReference type="ARBA" id="ARBA00008779"/>
    </source>
</evidence>
<dbReference type="FunFam" id="3.30.1120.10:FF:000004">
    <property type="entry name" value="Galactosamine (N-acetyl)-6-sulfatase"/>
    <property type="match status" value="1"/>
</dbReference>
<dbReference type="PANTHER" id="PTHR42693:SF47">
    <property type="entry name" value="N-ACETYLGALACTOSAMINE-6-SULFATASE"/>
    <property type="match status" value="1"/>
</dbReference>
<dbReference type="Pfam" id="PF14707">
    <property type="entry name" value="Sulfatase_C"/>
    <property type="match status" value="1"/>
</dbReference>
<dbReference type="InterPro" id="IPR050738">
    <property type="entry name" value="Sulfatase"/>
</dbReference>
<dbReference type="PANTHER" id="PTHR42693">
    <property type="entry name" value="ARYLSULFATASE FAMILY MEMBER"/>
    <property type="match status" value="1"/>
</dbReference>
<dbReference type="GO" id="GO:0004065">
    <property type="term" value="F:arylsulfatase activity"/>
    <property type="evidence" value="ECO:0007669"/>
    <property type="project" value="TreeGrafter"/>
</dbReference>
<evidence type="ECO:0000259" key="3">
    <source>
        <dbReference type="Pfam" id="PF00884"/>
    </source>
</evidence>
<dbReference type="Pfam" id="PF00884">
    <property type="entry name" value="Sulfatase"/>
    <property type="match status" value="1"/>
</dbReference>
<dbReference type="Gene3D" id="3.30.1120.10">
    <property type="match status" value="1"/>
</dbReference>
<accession>A0A8C7R0L3</accession>
<reference evidence="4" key="2">
    <citation type="submission" date="2025-08" db="UniProtKB">
        <authorList>
            <consortium name="Ensembl"/>
        </authorList>
    </citation>
    <scope>IDENTIFICATION</scope>
</reference>
<dbReference type="SUPFAM" id="SSF53649">
    <property type="entry name" value="Alkaline phosphatase-like"/>
    <property type="match status" value="1"/>
</dbReference>
<dbReference type="Ensembl" id="ENSOMYT00000047586.2">
    <property type="protein sequence ID" value="ENSOMYP00000043666.2"/>
    <property type="gene ID" value="ENSOMYG00000041454.2"/>
</dbReference>
<feature type="domain" description="Sulfatase N-terminal" evidence="3">
    <location>
        <begin position="38"/>
        <end position="334"/>
    </location>
</feature>
<sequence>MCYHVITAIDVCPIQTFILFCSLICGIWADNPSNKSTPSIVIILMDDMGWRDVGVFGQPSETPNLDFMVAQGMLFPNFYTANPLCSPSRASLLIGRLPVRNAFYTTNAYARNAYTPQEIVGGISKDKILLPQVLKKKGYVNKIIGKWHLGHRAHRLPLEHGFDEWFGAPNCHFGPYNSSDRPNVPVYNNSQMVGRLIKFLSFQEGLDVIFHQNMAQWPFLLYRAADATHASKRFLGKMMELDYVVGQILAWLRALGIEKDTFVFFTSDNGAAVMSGPKQSGSNGPFLCGKETTFEGGMREPAVTWWPEHIPAGTVSQQLGTVVDLFSTSLSVAGFSVPDDSLIDGLDLSPVLHNNTLINRPIFYYRGNEMMAVRVGPYKAHYWTWSNSWEEFNQGINFCPGQEVAGVTTHTQQEHTMQPLIFHLGRGPWEKYPISAVTKEYQDALSRITAVVEKHKKGLVPGVPQLNMSPPGCERLGKCFKAPKSQPWKCDWPH</sequence>
<dbReference type="Proteomes" id="UP000694395">
    <property type="component" value="Chromosome 26"/>
</dbReference>
<proteinExistence type="inferred from homology"/>
<dbReference type="AlphaFoldDB" id="A0A8C7R0L3"/>
<name>A0A8C7R0L3_ONCMY</name>
<evidence type="ECO:0000313" key="4">
    <source>
        <dbReference type="Ensembl" id="ENSOMYP00000043666.2"/>
    </source>
</evidence>
<dbReference type="GeneTree" id="ENSGT00940000157787"/>
<dbReference type="Gene3D" id="3.40.720.10">
    <property type="entry name" value="Alkaline Phosphatase, subunit A"/>
    <property type="match status" value="1"/>
</dbReference>
<reference evidence="4" key="1">
    <citation type="submission" date="2020-07" db="EMBL/GenBank/DDBJ databases">
        <title>A long reads based de novo assembly of the rainbow trout Arlee double haploid line genome.</title>
        <authorList>
            <person name="Gao G."/>
            <person name="Palti Y."/>
        </authorList>
    </citation>
    <scope>NUCLEOTIDE SEQUENCE [LARGE SCALE GENOMIC DNA]</scope>
</reference>
<comment type="cofactor">
    <cofactor evidence="1">
        <name>Ca(2+)</name>
        <dbReference type="ChEBI" id="CHEBI:29108"/>
    </cofactor>
</comment>
<dbReference type="InterPro" id="IPR000917">
    <property type="entry name" value="Sulfatase_N"/>
</dbReference>
<dbReference type="InterPro" id="IPR017850">
    <property type="entry name" value="Alkaline_phosphatase_core_sf"/>
</dbReference>
<evidence type="ECO:0000256" key="1">
    <source>
        <dbReference type="ARBA" id="ARBA00001913"/>
    </source>
</evidence>
<evidence type="ECO:0000313" key="5">
    <source>
        <dbReference type="Proteomes" id="UP000694395"/>
    </source>
</evidence>